<dbReference type="CDD" id="cd09272">
    <property type="entry name" value="RNase_HI_RT_Ty1"/>
    <property type="match status" value="1"/>
</dbReference>
<feature type="region of interest" description="Disordered" evidence="1">
    <location>
        <begin position="302"/>
        <end position="323"/>
    </location>
</feature>
<sequence length="1005" mass="114249">MKRFSHKSKLEHGTEKPLQLIHMDLCGPMRVQSINGKKYVLVMVDDYSRYTWVRFLRSKDEAPEIIISVLKEVHVNLQSQVQEIRSDHGTEFKNKVLGGYLESVGIKHTFAAVRTPQQNGVVERRSRTLVEAARTMLAYSKLPMFLRAEAVDTACFGGRGTEKYGKRRENLKNAQSQSSSLLAIAKIQVWRRQVRQVRYPGCFVMNDREDRDKLQAKSDEAIFIGYSKNSIAYRLYNKRTKIVNESMNINSEPILTGVLAVNLVNPDHVTQTKQKDGASTSTNNISDLDLLFKNFYNEYFGSSSSDSTTTNNSSSIHRDTTVNVQEPVSISGPSTISEDTSSVESPQVQTSIILIPKNQEITQVQSPIFDSSQIQEVDIGSSEDTLTPILIRMESTFDDYPQDLQIVPSFESLHDVSTSSYTDSGYDLQLYRPLPHTTKWTRDHPLHQIIGNPNAPVQTRSATVNECLFVAFLSNFEPLKVVDALADPDWFIAIQEEIKHFVRLKIWRLVPRPKEKSIIDTKWIFKNKKGEDGIVVRNKARLVAKGYRQQEEIDYNETFAPVARIEALRMFLAYAAHKDFTVYQMDVKTTFLNGVLKEKVYVSQPEGFVDQDHPDHVYILDKALYGLKQAPRAWYDSLSQFLVESGYSKGKINNTLFIKREGEHIMLVQIYVDDIIFGSTCPNFCDTFSKLMMTRYEMSMMGELNFFLDLQVKQLSAGIFINQAKYIKDILKKYNSENAKIMKTPMSPSCALDSDPDGKAVDVTTYRGMIGSLMYLTASRPDIMFSTCLCARYQSKPKASHLKAVKRIFRYLKGTVNPGLWYPKGLGYELTGYTDADHRGCKLDRKSTTEHIQFLGDKLASKKQNCVSLSTAEAEYMAAASCCSQIIWMRTQLRYYGFKFDNIPIYCASKSAIAISCNPVQHTKTKHIDIRYHFIKDHVEKGTIELYFVNTEFQLADLFTKALDEKRFNYLITKLALVALPKKLSSREMRGEGSQSKSGGDNSSG</sequence>
<dbReference type="PROSITE" id="PS50994">
    <property type="entry name" value="INTEGRASE"/>
    <property type="match status" value="1"/>
</dbReference>
<accession>A0AA38TJ92</accession>
<dbReference type="Pfam" id="PF07727">
    <property type="entry name" value="RVT_2"/>
    <property type="match status" value="1"/>
</dbReference>
<dbReference type="InterPro" id="IPR012337">
    <property type="entry name" value="RNaseH-like_sf"/>
</dbReference>
<dbReference type="AlphaFoldDB" id="A0AA38TJ92"/>
<feature type="region of interest" description="Disordered" evidence="1">
    <location>
        <begin position="985"/>
        <end position="1005"/>
    </location>
</feature>
<dbReference type="PANTHER" id="PTHR11439:SF495">
    <property type="entry name" value="REVERSE TRANSCRIPTASE, RNA-DEPENDENT DNA POLYMERASE-RELATED"/>
    <property type="match status" value="1"/>
</dbReference>
<dbReference type="GO" id="GO:0015074">
    <property type="term" value="P:DNA integration"/>
    <property type="evidence" value="ECO:0007669"/>
    <property type="project" value="InterPro"/>
</dbReference>
<evidence type="ECO:0000313" key="4">
    <source>
        <dbReference type="Proteomes" id="UP001172457"/>
    </source>
</evidence>
<proteinExistence type="predicted"/>
<dbReference type="SUPFAM" id="SSF53098">
    <property type="entry name" value="Ribonuclease H-like"/>
    <property type="match status" value="1"/>
</dbReference>
<protein>
    <recommendedName>
        <fullName evidence="2">Integrase catalytic domain-containing protein</fullName>
    </recommendedName>
</protein>
<dbReference type="EMBL" id="JARYMX010000004">
    <property type="protein sequence ID" value="KAJ9552477.1"/>
    <property type="molecule type" value="Genomic_DNA"/>
</dbReference>
<organism evidence="3 4">
    <name type="scientific">Centaurea solstitialis</name>
    <name type="common">yellow star-thistle</name>
    <dbReference type="NCBI Taxonomy" id="347529"/>
    <lineage>
        <taxon>Eukaryota</taxon>
        <taxon>Viridiplantae</taxon>
        <taxon>Streptophyta</taxon>
        <taxon>Embryophyta</taxon>
        <taxon>Tracheophyta</taxon>
        <taxon>Spermatophyta</taxon>
        <taxon>Magnoliopsida</taxon>
        <taxon>eudicotyledons</taxon>
        <taxon>Gunneridae</taxon>
        <taxon>Pentapetalae</taxon>
        <taxon>asterids</taxon>
        <taxon>campanulids</taxon>
        <taxon>Asterales</taxon>
        <taxon>Asteraceae</taxon>
        <taxon>Carduoideae</taxon>
        <taxon>Cardueae</taxon>
        <taxon>Centaureinae</taxon>
        <taxon>Centaurea</taxon>
    </lineage>
</organism>
<dbReference type="InterPro" id="IPR001584">
    <property type="entry name" value="Integrase_cat-core"/>
</dbReference>
<dbReference type="Proteomes" id="UP001172457">
    <property type="component" value="Chromosome 4"/>
</dbReference>
<dbReference type="InterPro" id="IPR043502">
    <property type="entry name" value="DNA/RNA_pol_sf"/>
</dbReference>
<dbReference type="Pfam" id="PF25597">
    <property type="entry name" value="SH3_retrovirus"/>
    <property type="match status" value="1"/>
</dbReference>
<dbReference type="Gene3D" id="3.30.420.10">
    <property type="entry name" value="Ribonuclease H-like superfamily/Ribonuclease H"/>
    <property type="match status" value="1"/>
</dbReference>
<name>A0AA38TJ92_9ASTR</name>
<feature type="domain" description="Integrase catalytic" evidence="2">
    <location>
        <begin position="13"/>
        <end position="194"/>
    </location>
</feature>
<dbReference type="InterPro" id="IPR036397">
    <property type="entry name" value="RNaseH_sf"/>
</dbReference>
<gene>
    <name evidence="3" type="ORF">OSB04_016522</name>
</gene>
<feature type="compositionally biased region" description="Polar residues" evidence="1">
    <location>
        <begin position="993"/>
        <end position="1005"/>
    </location>
</feature>
<dbReference type="InterPro" id="IPR057670">
    <property type="entry name" value="SH3_retrovirus"/>
</dbReference>
<dbReference type="Pfam" id="PF00665">
    <property type="entry name" value="rve"/>
    <property type="match status" value="1"/>
</dbReference>
<feature type="compositionally biased region" description="Low complexity" evidence="1">
    <location>
        <begin position="302"/>
        <end position="315"/>
    </location>
</feature>
<evidence type="ECO:0000256" key="1">
    <source>
        <dbReference type="SAM" id="MobiDB-lite"/>
    </source>
</evidence>
<dbReference type="InterPro" id="IPR013103">
    <property type="entry name" value="RVT_2"/>
</dbReference>
<dbReference type="SUPFAM" id="SSF56672">
    <property type="entry name" value="DNA/RNA polymerases"/>
    <property type="match status" value="1"/>
</dbReference>
<evidence type="ECO:0000313" key="3">
    <source>
        <dbReference type="EMBL" id="KAJ9552477.1"/>
    </source>
</evidence>
<evidence type="ECO:0000259" key="2">
    <source>
        <dbReference type="PROSITE" id="PS50994"/>
    </source>
</evidence>
<reference evidence="3" key="1">
    <citation type="submission" date="2023-03" db="EMBL/GenBank/DDBJ databases">
        <title>Chromosome-scale reference genome and RAD-based genetic map of yellow starthistle (Centaurea solstitialis) reveal putative structural variation and QTLs associated with invader traits.</title>
        <authorList>
            <person name="Reatini B."/>
            <person name="Cang F.A."/>
            <person name="Jiang Q."/>
            <person name="Mckibben M.T.W."/>
            <person name="Barker M.S."/>
            <person name="Rieseberg L.H."/>
            <person name="Dlugosch K.M."/>
        </authorList>
    </citation>
    <scope>NUCLEOTIDE SEQUENCE</scope>
    <source>
        <strain evidence="3">CAN-66</strain>
        <tissue evidence="3">Leaf</tissue>
    </source>
</reference>
<dbReference type="PANTHER" id="PTHR11439">
    <property type="entry name" value="GAG-POL-RELATED RETROTRANSPOSON"/>
    <property type="match status" value="1"/>
</dbReference>
<comment type="caution">
    <text evidence="3">The sequence shown here is derived from an EMBL/GenBank/DDBJ whole genome shotgun (WGS) entry which is preliminary data.</text>
</comment>
<dbReference type="GO" id="GO:0003676">
    <property type="term" value="F:nucleic acid binding"/>
    <property type="evidence" value="ECO:0007669"/>
    <property type="project" value="InterPro"/>
</dbReference>
<keyword evidence="4" id="KW-1185">Reference proteome</keyword>